<protein>
    <submittedName>
        <fullName evidence="4">Response regulator transcription factor</fullName>
    </submittedName>
</protein>
<dbReference type="CDD" id="cd17574">
    <property type="entry name" value="REC_OmpR"/>
    <property type="match status" value="1"/>
</dbReference>
<keyword evidence="5" id="KW-1185">Reference proteome</keyword>
<reference evidence="4 5" key="1">
    <citation type="submission" date="2023-05" db="EMBL/GenBank/DDBJ databases">
        <title>Novel species of genus Flectobacillus isolated from stream in China.</title>
        <authorList>
            <person name="Lu H."/>
        </authorList>
    </citation>
    <scope>NUCLEOTIDE SEQUENCE [LARGE SCALE GENOMIC DNA]</scope>
    <source>
        <strain evidence="4 5">KCTC 42575</strain>
    </source>
</reference>
<feature type="domain" description="Response regulatory" evidence="3">
    <location>
        <begin position="2"/>
        <end position="117"/>
    </location>
</feature>
<dbReference type="Pfam" id="PF00072">
    <property type="entry name" value="Response_reg"/>
    <property type="match status" value="1"/>
</dbReference>
<dbReference type="InterPro" id="IPR001789">
    <property type="entry name" value="Sig_transdc_resp-reg_receiver"/>
</dbReference>
<dbReference type="InterPro" id="IPR011006">
    <property type="entry name" value="CheY-like_superfamily"/>
</dbReference>
<organism evidence="4 5">
    <name type="scientific">Flectobacillus roseus</name>
    <dbReference type="NCBI Taxonomy" id="502259"/>
    <lineage>
        <taxon>Bacteria</taxon>
        <taxon>Pseudomonadati</taxon>
        <taxon>Bacteroidota</taxon>
        <taxon>Cytophagia</taxon>
        <taxon>Cytophagales</taxon>
        <taxon>Flectobacillaceae</taxon>
        <taxon>Flectobacillus</taxon>
    </lineage>
</organism>
<dbReference type="PANTHER" id="PTHR44591:SF3">
    <property type="entry name" value="RESPONSE REGULATORY DOMAIN-CONTAINING PROTEIN"/>
    <property type="match status" value="1"/>
</dbReference>
<comment type="caution">
    <text evidence="4">The sequence shown here is derived from an EMBL/GenBank/DDBJ whole genome shotgun (WGS) entry which is preliminary data.</text>
</comment>
<dbReference type="RefSeq" id="WP_095168227.1">
    <property type="nucleotide sequence ID" value="NZ_JASHIF010000023.1"/>
</dbReference>
<evidence type="ECO:0000256" key="1">
    <source>
        <dbReference type="ARBA" id="ARBA00022553"/>
    </source>
</evidence>
<keyword evidence="1 2" id="KW-0597">Phosphoprotein</keyword>
<sequence>MKILIAEDESLLLKLLVDKFNRESFEVTGCQNGLDAIDLYDEVQPDIVITDLQMPFSGGYELIFHIRKTRDAQTPIIVLSSTNVEDKIVSSLELGANDFVEKPFRFNELIIRVKRLLGTSV</sequence>
<gene>
    <name evidence="4" type="ORF">QM524_21990</name>
</gene>
<evidence type="ECO:0000313" key="5">
    <source>
        <dbReference type="Proteomes" id="UP001236507"/>
    </source>
</evidence>
<dbReference type="Proteomes" id="UP001236507">
    <property type="component" value="Unassembled WGS sequence"/>
</dbReference>
<accession>A0ABT6YEP0</accession>
<name>A0ABT6YEP0_9BACT</name>
<evidence type="ECO:0000313" key="4">
    <source>
        <dbReference type="EMBL" id="MDI9861909.1"/>
    </source>
</evidence>
<dbReference type="Gene3D" id="3.40.50.2300">
    <property type="match status" value="1"/>
</dbReference>
<evidence type="ECO:0000256" key="2">
    <source>
        <dbReference type="PROSITE-ProRule" id="PRU00169"/>
    </source>
</evidence>
<dbReference type="SMART" id="SM00448">
    <property type="entry name" value="REC"/>
    <property type="match status" value="1"/>
</dbReference>
<proteinExistence type="predicted"/>
<dbReference type="PROSITE" id="PS50110">
    <property type="entry name" value="RESPONSE_REGULATORY"/>
    <property type="match status" value="1"/>
</dbReference>
<evidence type="ECO:0000259" key="3">
    <source>
        <dbReference type="PROSITE" id="PS50110"/>
    </source>
</evidence>
<dbReference type="InterPro" id="IPR050595">
    <property type="entry name" value="Bact_response_regulator"/>
</dbReference>
<dbReference type="PANTHER" id="PTHR44591">
    <property type="entry name" value="STRESS RESPONSE REGULATOR PROTEIN 1"/>
    <property type="match status" value="1"/>
</dbReference>
<feature type="modified residue" description="4-aspartylphosphate" evidence="2">
    <location>
        <position position="51"/>
    </location>
</feature>
<dbReference type="EMBL" id="JASHIF010000023">
    <property type="protein sequence ID" value="MDI9861909.1"/>
    <property type="molecule type" value="Genomic_DNA"/>
</dbReference>
<dbReference type="SUPFAM" id="SSF52172">
    <property type="entry name" value="CheY-like"/>
    <property type="match status" value="1"/>
</dbReference>